<reference evidence="2" key="1">
    <citation type="journal article" date="2014" name="Int. J. Syst. Evol. Microbiol.">
        <title>Complete genome sequence of Corynebacterium casei LMG S-19264T (=DSM 44701T), isolated from a smear-ripened cheese.</title>
        <authorList>
            <consortium name="US DOE Joint Genome Institute (JGI-PGF)"/>
            <person name="Walter F."/>
            <person name="Albersmeier A."/>
            <person name="Kalinowski J."/>
            <person name="Ruckert C."/>
        </authorList>
    </citation>
    <scope>NUCLEOTIDE SEQUENCE</scope>
    <source>
        <strain evidence="2">JCM 4790</strain>
    </source>
</reference>
<dbReference type="EMBL" id="BMVU01000068">
    <property type="protein sequence ID" value="GGY08775.1"/>
    <property type="molecule type" value="Genomic_DNA"/>
</dbReference>
<feature type="region of interest" description="Disordered" evidence="1">
    <location>
        <begin position="39"/>
        <end position="76"/>
    </location>
</feature>
<feature type="compositionally biased region" description="Gly residues" evidence="1">
    <location>
        <begin position="52"/>
        <end position="61"/>
    </location>
</feature>
<keyword evidence="3" id="KW-1185">Reference proteome</keyword>
<accession>A0A918NZT7</accession>
<sequence>MTEAMEWVPFSSWVQIDVLSIPRGSKRFSRLGRARAGFGQAVQGPGRAVPRPGGGTGGPRVGRGRGAVRARCGPGR</sequence>
<protein>
    <submittedName>
        <fullName evidence="2">Uncharacterized protein</fullName>
    </submittedName>
</protein>
<proteinExistence type="predicted"/>
<dbReference type="AlphaFoldDB" id="A0A918NZT7"/>
<gene>
    <name evidence="2" type="ORF">GCM10010358_72150</name>
</gene>
<reference evidence="2" key="2">
    <citation type="submission" date="2020-09" db="EMBL/GenBank/DDBJ databases">
        <authorList>
            <person name="Sun Q."/>
            <person name="Ohkuma M."/>
        </authorList>
    </citation>
    <scope>NUCLEOTIDE SEQUENCE</scope>
    <source>
        <strain evidence="2">JCM 4790</strain>
    </source>
</reference>
<evidence type="ECO:0000313" key="3">
    <source>
        <dbReference type="Proteomes" id="UP000619244"/>
    </source>
</evidence>
<comment type="caution">
    <text evidence="2">The sequence shown here is derived from an EMBL/GenBank/DDBJ whole genome shotgun (WGS) entry which is preliminary data.</text>
</comment>
<dbReference type="Proteomes" id="UP000619244">
    <property type="component" value="Unassembled WGS sequence"/>
</dbReference>
<name>A0A918NZT7_9ACTN</name>
<evidence type="ECO:0000313" key="2">
    <source>
        <dbReference type="EMBL" id="GGY08775.1"/>
    </source>
</evidence>
<organism evidence="2 3">
    <name type="scientific">Streptomyces minutiscleroticus</name>
    <dbReference type="NCBI Taxonomy" id="68238"/>
    <lineage>
        <taxon>Bacteria</taxon>
        <taxon>Bacillati</taxon>
        <taxon>Actinomycetota</taxon>
        <taxon>Actinomycetes</taxon>
        <taxon>Kitasatosporales</taxon>
        <taxon>Streptomycetaceae</taxon>
        <taxon>Streptomyces</taxon>
    </lineage>
</organism>
<evidence type="ECO:0000256" key="1">
    <source>
        <dbReference type="SAM" id="MobiDB-lite"/>
    </source>
</evidence>